<keyword evidence="2" id="KW-1185">Reference proteome</keyword>
<organism evidence="1 2">
    <name type="scientific">Heterotrigona itama</name>
    <dbReference type="NCBI Taxonomy" id="395501"/>
    <lineage>
        <taxon>Eukaryota</taxon>
        <taxon>Metazoa</taxon>
        <taxon>Ecdysozoa</taxon>
        <taxon>Arthropoda</taxon>
        <taxon>Hexapoda</taxon>
        <taxon>Insecta</taxon>
        <taxon>Pterygota</taxon>
        <taxon>Neoptera</taxon>
        <taxon>Endopterygota</taxon>
        <taxon>Hymenoptera</taxon>
        <taxon>Apocrita</taxon>
        <taxon>Aculeata</taxon>
        <taxon>Apoidea</taxon>
        <taxon>Anthophila</taxon>
        <taxon>Apidae</taxon>
        <taxon>Heterotrigona</taxon>
    </lineage>
</organism>
<sequence>TLLTIVVCYFTDFNQDGQPDNISFMIKRIKVHGEDALNDPSYRYTGTYGVEEFLELFSGE</sequence>
<proteinExistence type="predicted"/>
<dbReference type="AlphaFoldDB" id="A0A6V7HJ87"/>
<name>A0A6V7HJ87_9HYME</name>
<evidence type="ECO:0000313" key="1">
    <source>
        <dbReference type="EMBL" id="CAD1480586.1"/>
    </source>
</evidence>
<evidence type="ECO:0000313" key="2">
    <source>
        <dbReference type="Proteomes" id="UP000752696"/>
    </source>
</evidence>
<reference evidence="1" key="1">
    <citation type="submission" date="2020-07" db="EMBL/GenBank/DDBJ databases">
        <authorList>
            <person name="Nazaruddin N."/>
        </authorList>
    </citation>
    <scope>NUCLEOTIDE SEQUENCE</scope>
</reference>
<dbReference type="EMBL" id="CAJDYZ010012251">
    <property type="protein sequence ID" value="CAD1480586.1"/>
    <property type="molecule type" value="Genomic_DNA"/>
</dbReference>
<gene>
    <name evidence="1" type="ORF">MHI_LOCUS949393</name>
</gene>
<accession>A0A6V7HJ87</accession>
<protein>
    <submittedName>
        <fullName evidence="1">Uncharacterized protein</fullName>
    </submittedName>
</protein>
<dbReference type="Proteomes" id="UP000752696">
    <property type="component" value="Unassembled WGS sequence"/>
</dbReference>
<dbReference type="OrthoDB" id="2149267at2759"/>
<feature type="non-terminal residue" evidence="1">
    <location>
        <position position="1"/>
    </location>
</feature>
<comment type="caution">
    <text evidence="1">The sequence shown here is derived from an EMBL/GenBank/DDBJ whole genome shotgun (WGS) entry which is preliminary data.</text>
</comment>